<keyword evidence="3" id="KW-0472">Membrane</keyword>
<keyword evidence="1" id="KW-0863">Zinc-finger</keyword>
<feature type="domain" description="CCHC-type" evidence="4">
    <location>
        <begin position="329"/>
        <end position="342"/>
    </location>
</feature>
<evidence type="ECO:0000256" key="1">
    <source>
        <dbReference type="PROSITE-ProRule" id="PRU00047"/>
    </source>
</evidence>
<dbReference type="InterPro" id="IPR041588">
    <property type="entry name" value="Integrase_H2C2"/>
</dbReference>
<dbReference type="Pfam" id="PF02023">
    <property type="entry name" value="SCAN"/>
    <property type="match status" value="1"/>
</dbReference>
<dbReference type="GO" id="GO:0008270">
    <property type="term" value="F:zinc ion binding"/>
    <property type="evidence" value="ECO:0007669"/>
    <property type="project" value="UniProtKB-KW"/>
</dbReference>
<dbReference type="Pfam" id="PF17921">
    <property type="entry name" value="Integrase_H2C2"/>
    <property type="match status" value="1"/>
</dbReference>
<dbReference type="SUPFAM" id="SSF57756">
    <property type="entry name" value="Retrovirus zinc finger-like domains"/>
    <property type="match status" value="1"/>
</dbReference>
<dbReference type="EMBL" id="JAIZAY010000021">
    <property type="protein sequence ID" value="KAJ8021474.1"/>
    <property type="molecule type" value="Genomic_DNA"/>
</dbReference>
<proteinExistence type="predicted"/>
<evidence type="ECO:0000256" key="3">
    <source>
        <dbReference type="SAM" id="Phobius"/>
    </source>
</evidence>
<dbReference type="GO" id="GO:0003676">
    <property type="term" value="F:nucleic acid binding"/>
    <property type="evidence" value="ECO:0007669"/>
    <property type="project" value="InterPro"/>
</dbReference>
<keyword evidence="3" id="KW-1133">Transmembrane helix</keyword>
<organism evidence="5 6">
    <name type="scientific">Holothuria leucospilota</name>
    <name type="common">Black long sea cucumber</name>
    <name type="synonym">Mertensiothuria leucospilota</name>
    <dbReference type="NCBI Taxonomy" id="206669"/>
    <lineage>
        <taxon>Eukaryota</taxon>
        <taxon>Metazoa</taxon>
        <taxon>Echinodermata</taxon>
        <taxon>Eleutherozoa</taxon>
        <taxon>Echinozoa</taxon>
        <taxon>Holothuroidea</taxon>
        <taxon>Aspidochirotacea</taxon>
        <taxon>Aspidochirotida</taxon>
        <taxon>Holothuriidae</taxon>
        <taxon>Holothuria</taxon>
    </lineage>
</organism>
<dbReference type="AlphaFoldDB" id="A0A9Q0YGB2"/>
<reference evidence="5" key="1">
    <citation type="submission" date="2021-10" db="EMBL/GenBank/DDBJ databases">
        <title>Tropical sea cucumber genome reveals ecological adaptation and Cuvierian tubules defense mechanism.</title>
        <authorList>
            <person name="Chen T."/>
        </authorList>
    </citation>
    <scope>NUCLEOTIDE SEQUENCE</scope>
    <source>
        <strain evidence="5">Nanhai2018</strain>
        <tissue evidence="5">Muscle</tissue>
    </source>
</reference>
<dbReference type="Gene3D" id="1.10.4020.10">
    <property type="entry name" value="DNA breaking-rejoining enzymes"/>
    <property type="match status" value="1"/>
</dbReference>
<sequence length="670" mass="75399">MLLKSSLKLYFQSDVEKLKIFFVLLLSLEIALLVSSTCTLVGRKMDFEKYITLGKESGLKGDALIEFAREREKIARDERQKEREHQKEMKEYDLKIASTGSNLADSKGGLGNTAPTKLPKLPLFKEGTDDMDAFILRFERFATAANWPRTIWATSMGALLMGRALEVYSRMSDSQSKDYAKLKSALLFKFQLTAGGFRGKFRNSRCESRETYSQYLERIKSYLIRWIEMSKKQKTYDDLLDLLLQEQMINSSSKELAVFLKERTPDKSSDMALLADKYREAHGNYDKGKRNQSFKDRTRDKNENDKDGVAKSTGEDRHSYKKVRESRTCFVCGKSGHIAKDCWDRAGDRAKRSIDKVASVRCDSPRDDGEQTGAKDDQSKPVACLVTSNLCNCERQSGHPLKLVCGHELPIMSAACSRDAYDKTGKSDNLPVTQGLIGNKVGSVLRDSGCSTVVVKKSMVSPEQILNVTQTCILVDGTVRKLPVADVEVDTPYLVGKVKALCMDHPIYDLILGNIEGCRDPNDPDADWVMKRSTTEKVEDGEKSVSAVETRAQKAKKQRNITPLKVADGDTLNIGPEEFKKAQKSDPSLTKLFTFAKEDSVKLSKTGGEVNFVEKNDFLYREFSSPKIENGKVFCQLVVPLQFRRKVLELSHESIMAGHLGIKKTFDRLR</sequence>
<protein>
    <recommendedName>
        <fullName evidence="4">CCHC-type domain-containing protein</fullName>
    </recommendedName>
</protein>
<dbReference type="InterPro" id="IPR036875">
    <property type="entry name" value="Znf_CCHC_sf"/>
</dbReference>
<comment type="caution">
    <text evidence="5">The sequence shown here is derived from an EMBL/GenBank/DDBJ whole genome shotgun (WGS) entry which is preliminary data.</text>
</comment>
<feature type="region of interest" description="Disordered" evidence="2">
    <location>
        <begin position="283"/>
        <end position="319"/>
    </location>
</feature>
<dbReference type="PANTHER" id="PTHR46888:SF1">
    <property type="entry name" value="RIBONUCLEASE H"/>
    <property type="match status" value="1"/>
</dbReference>
<dbReference type="SUPFAM" id="SSF47353">
    <property type="entry name" value="Retrovirus capsid dimerization domain-like"/>
    <property type="match status" value="1"/>
</dbReference>
<keyword evidence="6" id="KW-1185">Reference proteome</keyword>
<dbReference type="PANTHER" id="PTHR46888">
    <property type="entry name" value="ZINC KNUCKLE DOMAINCONTAINING PROTEIN-RELATED"/>
    <property type="match status" value="1"/>
</dbReference>
<dbReference type="Gene3D" id="4.10.60.10">
    <property type="entry name" value="Zinc finger, CCHC-type"/>
    <property type="match status" value="1"/>
</dbReference>
<accession>A0A9Q0YGB2</accession>
<dbReference type="Pfam" id="PF00098">
    <property type="entry name" value="zf-CCHC"/>
    <property type="match status" value="1"/>
</dbReference>
<dbReference type="InterPro" id="IPR003309">
    <property type="entry name" value="SCAN_dom"/>
</dbReference>
<dbReference type="PROSITE" id="PS50158">
    <property type="entry name" value="ZF_CCHC"/>
    <property type="match status" value="1"/>
</dbReference>
<evidence type="ECO:0000313" key="5">
    <source>
        <dbReference type="EMBL" id="KAJ8021474.1"/>
    </source>
</evidence>
<dbReference type="OrthoDB" id="10066033at2759"/>
<gene>
    <name evidence="5" type="ORF">HOLleu_38693</name>
</gene>
<dbReference type="InterPro" id="IPR001878">
    <property type="entry name" value="Znf_CCHC"/>
</dbReference>
<evidence type="ECO:0000259" key="4">
    <source>
        <dbReference type="PROSITE" id="PS50158"/>
    </source>
</evidence>
<dbReference type="InterPro" id="IPR038269">
    <property type="entry name" value="SCAN_sf"/>
</dbReference>
<dbReference type="Proteomes" id="UP001152320">
    <property type="component" value="Chromosome 21"/>
</dbReference>
<keyword evidence="1" id="KW-0862">Zinc</keyword>
<evidence type="ECO:0000313" key="6">
    <source>
        <dbReference type="Proteomes" id="UP001152320"/>
    </source>
</evidence>
<evidence type="ECO:0000256" key="2">
    <source>
        <dbReference type="SAM" id="MobiDB-lite"/>
    </source>
</evidence>
<keyword evidence="3" id="KW-0812">Transmembrane</keyword>
<feature type="transmembrane region" description="Helical" evidence="3">
    <location>
        <begin position="20"/>
        <end position="41"/>
    </location>
</feature>
<name>A0A9Q0YGB2_HOLLE</name>
<keyword evidence="1" id="KW-0479">Metal-binding</keyword>
<dbReference type="SMART" id="SM00343">
    <property type="entry name" value="ZnF_C2HC"/>
    <property type="match status" value="1"/>
</dbReference>